<dbReference type="InterPro" id="IPR036397">
    <property type="entry name" value="RNaseH_sf"/>
</dbReference>
<dbReference type="EMBL" id="LMAZ01000001">
    <property type="protein sequence ID" value="RGP57170.1"/>
    <property type="molecule type" value="Genomic_DNA"/>
</dbReference>
<dbReference type="Pfam" id="PF00929">
    <property type="entry name" value="RNase_T"/>
    <property type="match status" value="1"/>
</dbReference>
<evidence type="ECO:0000256" key="1">
    <source>
        <dbReference type="ARBA" id="ARBA00022722"/>
    </source>
</evidence>
<dbReference type="OrthoDB" id="5497329at2"/>
<protein>
    <submittedName>
        <fullName evidence="5">DNA polymerase III subunit epsilon</fullName>
    </submittedName>
</protein>
<dbReference type="InterPro" id="IPR012337">
    <property type="entry name" value="RNaseH-like_sf"/>
</dbReference>
<keyword evidence="2" id="KW-0378">Hydrolase</keyword>
<accession>A0A395RAN1</accession>
<dbReference type="SUPFAM" id="SSF53098">
    <property type="entry name" value="Ribonuclease H-like"/>
    <property type="match status" value="1"/>
</dbReference>
<proteinExistence type="predicted"/>
<keyword evidence="6" id="KW-1185">Reference proteome</keyword>
<evidence type="ECO:0000256" key="2">
    <source>
        <dbReference type="ARBA" id="ARBA00022801"/>
    </source>
</evidence>
<name>A0A395RAN1_9PSED</name>
<evidence type="ECO:0000256" key="3">
    <source>
        <dbReference type="ARBA" id="ARBA00022839"/>
    </source>
</evidence>
<dbReference type="PANTHER" id="PTHR30231">
    <property type="entry name" value="DNA POLYMERASE III SUBUNIT EPSILON"/>
    <property type="match status" value="1"/>
</dbReference>
<dbReference type="GO" id="GO:0003676">
    <property type="term" value="F:nucleic acid binding"/>
    <property type="evidence" value="ECO:0007669"/>
    <property type="project" value="InterPro"/>
</dbReference>
<dbReference type="CDD" id="cd06127">
    <property type="entry name" value="DEDDh"/>
    <property type="match status" value="1"/>
</dbReference>
<dbReference type="InterPro" id="IPR013520">
    <property type="entry name" value="Ribonucl_H"/>
</dbReference>
<keyword evidence="3" id="KW-0269">Exonuclease</keyword>
<dbReference type="GO" id="GO:0006259">
    <property type="term" value="P:DNA metabolic process"/>
    <property type="evidence" value="ECO:0007669"/>
    <property type="project" value="UniProtKB-ARBA"/>
</dbReference>
<dbReference type="Proteomes" id="UP000265411">
    <property type="component" value="Unassembled WGS sequence"/>
</dbReference>
<keyword evidence="1" id="KW-0540">Nuclease</keyword>
<feature type="domain" description="Exonuclease" evidence="4">
    <location>
        <begin position="40"/>
        <end position="209"/>
    </location>
</feature>
<reference evidence="5 6" key="1">
    <citation type="journal article" date="2018" name="Syst. Appl. Microbiol.">
        <title>Pseudomonas gallaeciensis sp. nov., isolated from crude-oil-contaminated intertidal sand samples after the Prestige oil spill.</title>
        <authorList>
            <person name="Mulet M."/>
            <person name="Sanchez D."/>
            <person name="Rodriguez A.C."/>
            <person name="Nogales B."/>
            <person name="Bosch R."/>
            <person name="Busquets A."/>
            <person name="Gomila M."/>
            <person name="Lalucat J."/>
            <person name="Garcia-Valdes E."/>
        </authorList>
    </citation>
    <scope>NUCLEOTIDE SEQUENCE [LARGE SCALE GENOMIC DNA]</scope>
    <source>
        <strain evidence="5 6">V113</strain>
    </source>
</reference>
<evidence type="ECO:0000259" key="4">
    <source>
        <dbReference type="SMART" id="SM00479"/>
    </source>
</evidence>
<sequence>MNPLSWLGTRRQALDSEQQARLARLPTPQALDDTLLERCRLVVVDLETSGLNVNRDRILSVGAVVVENGSIDLGSQYECTLFQENHRVTESVLIHGIAPSEVARGVAPADALLDFMAFADNGVFVAFHAAFDQRMLQRGLRQTLNTRLRHVFLDVAELAPMLYPEVTGRKTLDDWQDYFQLRNSQRHHAAADALATAEILLILLSRARAQGIATLAELNSRLRHWRRLRQARIGSL</sequence>
<evidence type="ECO:0000313" key="6">
    <source>
        <dbReference type="Proteomes" id="UP000265411"/>
    </source>
</evidence>
<comment type="caution">
    <text evidence="5">The sequence shown here is derived from an EMBL/GenBank/DDBJ whole genome shotgun (WGS) entry which is preliminary data.</text>
</comment>
<evidence type="ECO:0000313" key="5">
    <source>
        <dbReference type="EMBL" id="RGP57170.1"/>
    </source>
</evidence>
<dbReference type="PANTHER" id="PTHR30231:SF4">
    <property type="entry name" value="PROTEIN NEN2"/>
    <property type="match status" value="1"/>
</dbReference>
<dbReference type="AlphaFoldDB" id="A0A395RAN1"/>
<dbReference type="RefSeq" id="WP_118129890.1">
    <property type="nucleotide sequence ID" value="NZ_JBLWUL010000008.1"/>
</dbReference>
<dbReference type="Gene3D" id="3.30.420.10">
    <property type="entry name" value="Ribonuclease H-like superfamily/Ribonuclease H"/>
    <property type="match status" value="1"/>
</dbReference>
<dbReference type="GO" id="GO:0008408">
    <property type="term" value="F:3'-5' exonuclease activity"/>
    <property type="evidence" value="ECO:0007669"/>
    <property type="project" value="TreeGrafter"/>
</dbReference>
<dbReference type="SMART" id="SM00479">
    <property type="entry name" value="EXOIII"/>
    <property type="match status" value="1"/>
</dbReference>
<gene>
    <name evidence="5" type="ORF">ASB58_07540</name>
</gene>
<organism evidence="5 6">
    <name type="scientific">Pseudomonas abyssi</name>
    <dbReference type="NCBI Taxonomy" id="170540"/>
    <lineage>
        <taxon>Bacteria</taxon>
        <taxon>Pseudomonadati</taxon>
        <taxon>Pseudomonadota</taxon>
        <taxon>Gammaproteobacteria</taxon>
        <taxon>Pseudomonadales</taxon>
        <taxon>Pseudomonadaceae</taxon>
        <taxon>Pseudomonas</taxon>
    </lineage>
</organism>